<evidence type="ECO:0000256" key="2">
    <source>
        <dbReference type="ARBA" id="ARBA00022980"/>
    </source>
</evidence>
<dbReference type="SUPFAM" id="SSF50249">
    <property type="entry name" value="Nucleic acid-binding proteins"/>
    <property type="match status" value="4"/>
</dbReference>
<dbReference type="GO" id="GO:0003729">
    <property type="term" value="F:mRNA binding"/>
    <property type="evidence" value="ECO:0007669"/>
    <property type="project" value="TreeGrafter"/>
</dbReference>
<evidence type="ECO:0000256" key="1">
    <source>
        <dbReference type="ARBA" id="ARBA00006767"/>
    </source>
</evidence>
<sequence length="345" mass="39384">MDQLLKSSQIATIKKGKEIEATIVSFSKKGIIFDIGGKSQALLGTREVKELSTYLPYLKEGMKMKVRVVSEEARDGYPVVSLQKFFDRGKWDILRAKKNSEEMIDIVCGDYGKGGLFIDFMGIRGIIPKIQLVEKNSDKPENLIGQKIKVKILEVDQEKNRLVVSQKAAVFNISNKELTDRFDRIKVGKEYSAKVLGVSDFGIFCEIDRVEGLVHISEISWEKVSSAANYAQQGNTIKVMVVEKNPKNMKLNLSLKRLLKDPWESIEELYPKDKEIDGEVIRKEKYGYFVRLDQGIEGLIHISKLTGNEEYKIGQKIKVFVERINKTERRMSLLLPQTARPVTYR</sequence>
<gene>
    <name evidence="5" type="ORF">AUK04_04205</name>
</gene>
<dbReference type="InterPro" id="IPR050437">
    <property type="entry name" value="Ribos_protein_bS1-like"/>
</dbReference>
<dbReference type="Proteomes" id="UP000183758">
    <property type="component" value="Unassembled WGS sequence"/>
</dbReference>
<evidence type="ECO:0000256" key="3">
    <source>
        <dbReference type="ARBA" id="ARBA00023274"/>
    </source>
</evidence>
<dbReference type="InterPro" id="IPR035104">
    <property type="entry name" value="Ribosomal_protein_S1-like"/>
</dbReference>
<dbReference type="PANTHER" id="PTHR10724:SF7">
    <property type="entry name" value="SMALL RIBOSOMAL SUBUNIT PROTEIN BS1C"/>
    <property type="match status" value="1"/>
</dbReference>
<dbReference type="PRINTS" id="PR00681">
    <property type="entry name" value="RIBOSOMALS1"/>
</dbReference>
<feature type="domain" description="S1 motif" evidence="4">
    <location>
        <begin position="16"/>
        <end position="83"/>
    </location>
</feature>
<dbReference type="PANTHER" id="PTHR10724">
    <property type="entry name" value="30S RIBOSOMAL PROTEIN S1"/>
    <property type="match status" value="1"/>
</dbReference>
<dbReference type="SMART" id="SM00316">
    <property type="entry name" value="S1"/>
    <property type="match status" value="4"/>
</dbReference>
<proteinExistence type="inferred from homology"/>
<comment type="similarity">
    <text evidence="1">Belongs to the bacterial ribosomal protein bS1 family.</text>
</comment>
<dbReference type="CDD" id="cd04465">
    <property type="entry name" value="S1_RPS1_repeat_ec2_hs2"/>
    <property type="match status" value="1"/>
</dbReference>
<keyword evidence="3" id="KW-0687">Ribonucleoprotein</keyword>
<feature type="domain" description="S1 motif" evidence="4">
    <location>
        <begin position="188"/>
        <end position="256"/>
    </location>
</feature>
<feature type="domain" description="S1 motif" evidence="4">
    <location>
        <begin position="273"/>
        <end position="336"/>
    </location>
</feature>
<organism evidence="5 6">
    <name type="scientific">Candidatus Roizmanbacteria bacterium CG2_30_33_16</name>
    <dbReference type="NCBI Taxonomy" id="1805340"/>
    <lineage>
        <taxon>Bacteria</taxon>
        <taxon>Candidatus Roizmaniibacteriota</taxon>
    </lineage>
</organism>
<dbReference type="GO" id="GO:0003735">
    <property type="term" value="F:structural constituent of ribosome"/>
    <property type="evidence" value="ECO:0007669"/>
    <property type="project" value="TreeGrafter"/>
</dbReference>
<dbReference type="EMBL" id="MNZM01000105">
    <property type="protein sequence ID" value="OIP82733.1"/>
    <property type="molecule type" value="Genomic_DNA"/>
</dbReference>
<name>A0A1J5HBY3_9BACT</name>
<evidence type="ECO:0000259" key="4">
    <source>
        <dbReference type="PROSITE" id="PS50126"/>
    </source>
</evidence>
<evidence type="ECO:0000313" key="5">
    <source>
        <dbReference type="EMBL" id="OIP82733.1"/>
    </source>
</evidence>
<dbReference type="InterPro" id="IPR012340">
    <property type="entry name" value="NA-bd_OB-fold"/>
</dbReference>
<accession>A0A1J5HBY3</accession>
<comment type="caution">
    <text evidence="5">The sequence shown here is derived from an EMBL/GenBank/DDBJ whole genome shotgun (WGS) entry which is preliminary data.</text>
</comment>
<dbReference type="GO" id="GO:0006412">
    <property type="term" value="P:translation"/>
    <property type="evidence" value="ECO:0007669"/>
    <property type="project" value="TreeGrafter"/>
</dbReference>
<dbReference type="CDD" id="cd00164">
    <property type="entry name" value="S1_like"/>
    <property type="match status" value="1"/>
</dbReference>
<dbReference type="Pfam" id="PF00575">
    <property type="entry name" value="S1"/>
    <property type="match status" value="3"/>
</dbReference>
<keyword evidence="2" id="KW-0689">Ribosomal protein</keyword>
<dbReference type="Gene3D" id="2.40.50.140">
    <property type="entry name" value="Nucleic acid-binding proteins"/>
    <property type="match status" value="4"/>
</dbReference>
<protein>
    <recommendedName>
        <fullName evidence="4">S1 motif domain-containing protein</fullName>
    </recommendedName>
</protein>
<feature type="domain" description="S1 motif" evidence="4">
    <location>
        <begin position="101"/>
        <end position="167"/>
    </location>
</feature>
<reference evidence="5 6" key="1">
    <citation type="journal article" date="2016" name="Environ. Microbiol.">
        <title>Genomic resolution of a cold subsurface aquifer community provides metabolic insights for novel microbes adapted to high CO concentrations.</title>
        <authorList>
            <person name="Probst A.J."/>
            <person name="Castelle C.J."/>
            <person name="Singh A."/>
            <person name="Brown C.T."/>
            <person name="Anantharaman K."/>
            <person name="Sharon I."/>
            <person name="Hug L.A."/>
            <person name="Burstein D."/>
            <person name="Emerson J.B."/>
            <person name="Thomas B.C."/>
            <person name="Banfield J.F."/>
        </authorList>
    </citation>
    <scope>NUCLEOTIDE SEQUENCE [LARGE SCALE GENOMIC DNA]</scope>
    <source>
        <strain evidence="5">CG2_30_33_16</strain>
    </source>
</reference>
<dbReference type="AlphaFoldDB" id="A0A1J5HBY3"/>
<evidence type="ECO:0000313" key="6">
    <source>
        <dbReference type="Proteomes" id="UP000183758"/>
    </source>
</evidence>
<dbReference type="PROSITE" id="PS50126">
    <property type="entry name" value="S1"/>
    <property type="match status" value="4"/>
</dbReference>
<dbReference type="InterPro" id="IPR003029">
    <property type="entry name" value="S1_domain"/>
</dbReference>